<dbReference type="GO" id="GO:0000479">
    <property type="term" value="P:endonucleolytic cleavage of tricistronic rRNA transcript (SSU-rRNA, 5.8S rRNA, LSU-rRNA)"/>
    <property type="evidence" value="ECO:0007669"/>
    <property type="project" value="TreeGrafter"/>
</dbReference>
<dbReference type="Pfam" id="PF04950">
    <property type="entry name" value="RIBIOP_C"/>
    <property type="match status" value="1"/>
</dbReference>
<dbReference type="GO" id="GO:0003924">
    <property type="term" value="F:GTPase activity"/>
    <property type="evidence" value="ECO:0007669"/>
    <property type="project" value="TreeGrafter"/>
</dbReference>
<evidence type="ECO:0000313" key="2">
    <source>
        <dbReference type="EMBL" id="CAG6750018.1"/>
    </source>
</evidence>
<evidence type="ECO:0000259" key="1">
    <source>
        <dbReference type="SMART" id="SM01362"/>
    </source>
</evidence>
<feature type="domain" description="Ribosome biogenesis protein BMS1/TSR1 C-terminal" evidence="1">
    <location>
        <begin position="1"/>
        <end position="108"/>
    </location>
</feature>
<dbReference type="GO" id="GO:0034511">
    <property type="term" value="F:U3 snoRNA binding"/>
    <property type="evidence" value="ECO:0007669"/>
    <property type="project" value="TreeGrafter"/>
</dbReference>
<dbReference type="EMBL" id="HBUF01525251">
    <property type="protein sequence ID" value="CAG6750017.1"/>
    <property type="molecule type" value="Transcribed_RNA"/>
</dbReference>
<dbReference type="PANTHER" id="PTHR12858:SF2">
    <property type="entry name" value="RIBOSOME BIOGENESIS PROTEIN BMS1 HOMOLOG"/>
    <property type="match status" value="1"/>
</dbReference>
<name>A0A8D8ZLM0_9HEMI</name>
<dbReference type="GO" id="GO:0000462">
    <property type="term" value="P:maturation of SSU-rRNA from tricistronic rRNA transcript (SSU-rRNA, 5.8S rRNA, LSU-rRNA)"/>
    <property type="evidence" value="ECO:0007669"/>
    <property type="project" value="TreeGrafter"/>
</dbReference>
<accession>A0A8D8ZLM0</accession>
<dbReference type="SMART" id="SM01362">
    <property type="entry name" value="DUF663"/>
    <property type="match status" value="1"/>
</dbReference>
<dbReference type="AlphaFoldDB" id="A0A8D8ZLM0"/>
<dbReference type="InterPro" id="IPR039761">
    <property type="entry name" value="Bms1/Tsr1"/>
</dbReference>
<dbReference type="EMBL" id="HBUF01525250">
    <property type="protein sequence ID" value="CAG6750016.1"/>
    <property type="molecule type" value="Transcribed_RNA"/>
</dbReference>
<protein>
    <submittedName>
        <fullName evidence="2">Ribosome biogenesis protein BMS1 homolog</fullName>
    </submittedName>
</protein>
<dbReference type="GO" id="GO:0005525">
    <property type="term" value="F:GTP binding"/>
    <property type="evidence" value="ECO:0007669"/>
    <property type="project" value="TreeGrafter"/>
</dbReference>
<dbReference type="EMBL" id="HBUF01525252">
    <property type="protein sequence ID" value="CAG6750018.1"/>
    <property type="molecule type" value="Transcribed_RNA"/>
</dbReference>
<dbReference type="InterPro" id="IPR007034">
    <property type="entry name" value="BMS1_TSR1_C"/>
</dbReference>
<reference evidence="2" key="1">
    <citation type="submission" date="2021-05" db="EMBL/GenBank/DDBJ databases">
        <authorList>
            <person name="Alioto T."/>
            <person name="Alioto T."/>
            <person name="Gomez Garrido J."/>
        </authorList>
    </citation>
    <scope>NUCLEOTIDE SEQUENCE</scope>
</reference>
<organism evidence="2">
    <name type="scientific">Cacopsylla melanoneura</name>
    <dbReference type="NCBI Taxonomy" id="428564"/>
    <lineage>
        <taxon>Eukaryota</taxon>
        <taxon>Metazoa</taxon>
        <taxon>Ecdysozoa</taxon>
        <taxon>Arthropoda</taxon>
        <taxon>Hexapoda</taxon>
        <taxon>Insecta</taxon>
        <taxon>Pterygota</taxon>
        <taxon>Neoptera</taxon>
        <taxon>Paraneoptera</taxon>
        <taxon>Hemiptera</taxon>
        <taxon>Sternorrhyncha</taxon>
        <taxon>Psylloidea</taxon>
        <taxon>Psyllidae</taxon>
        <taxon>Psyllinae</taxon>
        <taxon>Cacopsylla</taxon>
    </lineage>
</organism>
<proteinExistence type="predicted"/>
<dbReference type="GO" id="GO:0030686">
    <property type="term" value="C:90S preribosome"/>
    <property type="evidence" value="ECO:0007669"/>
    <property type="project" value="TreeGrafter"/>
</dbReference>
<sequence>MIHVIPQPGFRVIATGTILDANQSTEVTKKLKLTGVPMKIYKKTAFVKDMFNSSLEVAKFEGAKIRTVSGIRGQIKKALNKPAGAFRATFEDKIMLSDIVFCRTWYKVDIPHLYNPVTSLLLPPEQKDTWTGMKTTGQLKRERGLQNQPQFDSMYTPIVRKPKTMTKLKIPKALQKELPYHMKPKFKAMEAKTQRVAVVRNEREEKVSSLMKMLRTNFTEKHSKERQAMKARMLTLKARVAAEEEAKNQRQRVMKKDIFRTLSKLDAAAEKRKAKGH</sequence>
<dbReference type="PANTHER" id="PTHR12858">
    <property type="entry name" value="RIBOSOME BIOGENESIS PROTEIN"/>
    <property type="match status" value="1"/>
</dbReference>